<dbReference type="AlphaFoldDB" id="A0AAU7QN48"/>
<dbReference type="EMBL" id="CP157948">
    <property type="protein sequence ID" value="XBS91089.1"/>
    <property type="molecule type" value="Genomic_DNA"/>
</dbReference>
<sequence>MPFRFHKAAWNPRWHLWSCAAVLTLLAGCAAPLPKLRPPIPAQFQHRLAGNAAQPTDLHGWWRNFNDPALDTLVERALASNLDLAQAVERLRAVRVMHARSGARYLPALRASTNDVIDPDASASYFLVGFDASWELGLFGRAEGTRREAQGQLDAGVADLRGARVSLVAEVVRQWISLRTAQQQEQLLLRISQSRRHALQLVRTRQQLQLAPPDATDRAQAALDQAESALVAPREAINASAWQLAVLLGQNHPDPAWLKIGPIPELGPWNLDATPAELLRSRPEIARAEADVLTAAGELATAHADRFPRIGLGGSINWSTDIDNNHRKSSTPNAIDSYGPEVSIPLFDWGIRLAAEHARDHQLKARVLAYRQAVLQGVAEVETALGSMQQQRQREQHSLQAWQALQRVDQATGKRASLQLASPLDRNGSQLAVDQAALDLSEARAGHDLAYVALFKALGGAPLPAAGDPDETVATGQADAGSGARH</sequence>
<feature type="region of interest" description="Disordered" evidence="2">
    <location>
        <begin position="467"/>
        <end position="486"/>
    </location>
</feature>
<gene>
    <name evidence="3" type="ORF">ABNK63_05485</name>
</gene>
<dbReference type="GO" id="GO:0015562">
    <property type="term" value="F:efflux transmembrane transporter activity"/>
    <property type="evidence" value="ECO:0007669"/>
    <property type="project" value="InterPro"/>
</dbReference>
<evidence type="ECO:0000313" key="3">
    <source>
        <dbReference type="EMBL" id="XBS91089.1"/>
    </source>
</evidence>
<dbReference type="PANTHER" id="PTHR30203">
    <property type="entry name" value="OUTER MEMBRANE CATION EFFLUX PROTEIN"/>
    <property type="match status" value="1"/>
</dbReference>
<dbReference type="RefSeq" id="WP_350016894.1">
    <property type="nucleotide sequence ID" value="NZ_CP157948.1"/>
</dbReference>
<dbReference type="PANTHER" id="PTHR30203:SF25">
    <property type="entry name" value="OUTER MEMBRANE PROTEIN-RELATED"/>
    <property type="match status" value="1"/>
</dbReference>
<dbReference type="Gene3D" id="1.20.1600.10">
    <property type="entry name" value="Outer membrane efflux proteins (OEP)"/>
    <property type="match status" value="1"/>
</dbReference>
<name>A0AAU7QN48_9GAMM</name>
<dbReference type="InterPro" id="IPR003423">
    <property type="entry name" value="OMP_efflux"/>
</dbReference>
<evidence type="ECO:0000256" key="2">
    <source>
        <dbReference type="SAM" id="MobiDB-lite"/>
    </source>
</evidence>
<dbReference type="Pfam" id="PF02321">
    <property type="entry name" value="OEP"/>
    <property type="match status" value="2"/>
</dbReference>
<accession>A0AAU7QN48</accession>
<protein>
    <submittedName>
        <fullName evidence="3">TolC family protein</fullName>
    </submittedName>
</protein>
<dbReference type="SUPFAM" id="SSF56954">
    <property type="entry name" value="Outer membrane efflux proteins (OEP)"/>
    <property type="match status" value="1"/>
</dbReference>
<dbReference type="InterPro" id="IPR010131">
    <property type="entry name" value="MdtP/NodT-like"/>
</dbReference>
<organism evidence="3">
    <name type="scientific">Rhodanobacter sp. IGA1.0</name>
    <dbReference type="NCBI Taxonomy" id="3158582"/>
    <lineage>
        <taxon>Bacteria</taxon>
        <taxon>Pseudomonadati</taxon>
        <taxon>Pseudomonadota</taxon>
        <taxon>Gammaproteobacteria</taxon>
        <taxon>Lysobacterales</taxon>
        <taxon>Rhodanobacteraceae</taxon>
        <taxon>Rhodanobacter</taxon>
    </lineage>
</organism>
<proteinExistence type="inferred from homology"/>
<comment type="similarity">
    <text evidence="1">Belongs to the outer membrane factor (OMF) (TC 1.B.17) family.</text>
</comment>
<evidence type="ECO:0000256" key="1">
    <source>
        <dbReference type="ARBA" id="ARBA00007613"/>
    </source>
</evidence>
<dbReference type="PROSITE" id="PS51257">
    <property type="entry name" value="PROKAR_LIPOPROTEIN"/>
    <property type="match status" value="1"/>
</dbReference>
<reference evidence="3" key="1">
    <citation type="submission" date="2024-06" db="EMBL/GenBank/DDBJ databases">
        <authorList>
            <person name="Sun Y."/>
        </authorList>
    </citation>
    <scope>NUCLEOTIDE SEQUENCE</scope>
    <source>
        <strain evidence="3">IGA1.0</strain>
    </source>
</reference>
<dbReference type="Gene3D" id="2.20.200.10">
    <property type="entry name" value="Outer membrane efflux proteins (OEP)"/>
    <property type="match status" value="1"/>
</dbReference>